<evidence type="ECO:0000256" key="1">
    <source>
        <dbReference type="ARBA" id="ARBA00023186"/>
    </source>
</evidence>
<dbReference type="InterPro" id="IPR018253">
    <property type="entry name" value="DnaJ_domain_CS"/>
</dbReference>
<feature type="domain" description="J" evidence="4">
    <location>
        <begin position="117"/>
        <end position="181"/>
    </location>
</feature>
<dbReference type="PROSITE" id="PS00636">
    <property type="entry name" value="DNAJ_1"/>
    <property type="match status" value="1"/>
</dbReference>
<feature type="region of interest" description="Disordered" evidence="2">
    <location>
        <begin position="184"/>
        <end position="208"/>
    </location>
</feature>
<keyword evidence="3" id="KW-0812">Transmembrane</keyword>
<dbReference type="Proteomes" id="UP001057455">
    <property type="component" value="Unassembled WGS sequence"/>
</dbReference>
<name>A0A9W5TA67_BABOV</name>
<dbReference type="PANTHER" id="PTHR44145">
    <property type="entry name" value="DNAJ HOMOLOG SUBFAMILY A MEMBER 3, MITOCHONDRIAL"/>
    <property type="match status" value="1"/>
</dbReference>
<dbReference type="OrthoDB" id="10250354at2759"/>
<protein>
    <recommendedName>
        <fullName evidence="4">J domain-containing protein</fullName>
    </recommendedName>
</protein>
<dbReference type="Gene3D" id="1.10.287.110">
    <property type="entry name" value="DnaJ domain"/>
    <property type="match status" value="1"/>
</dbReference>
<dbReference type="PROSITE" id="PS50076">
    <property type="entry name" value="DNAJ_2"/>
    <property type="match status" value="1"/>
</dbReference>
<dbReference type="InterPro" id="IPR001623">
    <property type="entry name" value="DnaJ_domain"/>
</dbReference>
<evidence type="ECO:0000256" key="2">
    <source>
        <dbReference type="SAM" id="MobiDB-lite"/>
    </source>
</evidence>
<comment type="caution">
    <text evidence="5">The sequence shown here is derived from an EMBL/GenBank/DDBJ whole genome shotgun (WGS) entry which is preliminary data.</text>
</comment>
<sequence>MAFSSRYAHNGLDIGVPQTPWMEGERVVQSVATGHGFTVCPITPTEDTASIGQGQPEVSTDGNLTNMLVFKGIKQLRLEYLFAAECSSPLEDGLASTGDTHSQRIVDSYCSATGVASAQLELNIARNATRKEIRAAYIKKAKLYHPDLNPSANAAARFKEVQEAYNTLYDRDKRQAYDASHAFGSSPFGGTGRRSAHQSNTAGRSSAQYTYHDTSQSFEEQFRAEAEQLRRQWQEMETDKLRRGAEKFKSTFNDSGFPGGIRFVHFFNFVPPYTLRYFLFLIRKLVPVILLPLSFIMLFASEIMTSMARKSAKMHIVYDSYGRAYTYDAYGRRCRIPEFDRRH</sequence>
<evidence type="ECO:0000259" key="4">
    <source>
        <dbReference type="PROSITE" id="PS50076"/>
    </source>
</evidence>
<gene>
    <name evidence="5" type="ORF">BaOVIS_016390</name>
</gene>
<dbReference type="InterPro" id="IPR051938">
    <property type="entry name" value="Apopto_cytoskel_mod"/>
</dbReference>
<accession>A0A9W5TA67</accession>
<keyword evidence="3" id="KW-0472">Membrane</keyword>
<keyword evidence="6" id="KW-1185">Reference proteome</keyword>
<evidence type="ECO:0000256" key="3">
    <source>
        <dbReference type="SAM" id="Phobius"/>
    </source>
</evidence>
<dbReference type="Pfam" id="PF00226">
    <property type="entry name" value="DnaJ"/>
    <property type="match status" value="1"/>
</dbReference>
<dbReference type="CDD" id="cd06257">
    <property type="entry name" value="DnaJ"/>
    <property type="match status" value="1"/>
</dbReference>
<organism evidence="5 6">
    <name type="scientific">Babesia ovis</name>
    <dbReference type="NCBI Taxonomy" id="5869"/>
    <lineage>
        <taxon>Eukaryota</taxon>
        <taxon>Sar</taxon>
        <taxon>Alveolata</taxon>
        <taxon>Apicomplexa</taxon>
        <taxon>Aconoidasida</taxon>
        <taxon>Piroplasmida</taxon>
        <taxon>Babesiidae</taxon>
        <taxon>Babesia</taxon>
    </lineage>
</organism>
<keyword evidence="3" id="KW-1133">Transmembrane helix</keyword>
<reference evidence="5" key="1">
    <citation type="submission" date="2019-12" db="EMBL/GenBank/DDBJ databases">
        <title>Genome sequence of Babesia ovis.</title>
        <authorList>
            <person name="Yamagishi J."/>
            <person name="Sevinc F."/>
            <person name="Xuan X."/>
        </authorList>
    </citation>
    <scope>NUCLEOTIDE SEQUENCE</scope>
    <source>
        <strain evidence="5">Selcuk</strain>
    </source>
</reference>
<dbReference type="PANTHER" id="PTHR44145:SF3">
    <property type="entry name" value="DNAJ HOMOLOG SUBFAMILY A MEMBER 3, MITOCHONDRIAL"/>
    <property type="match status" value="1"/>
</dbReference>
<keyword evidence="1" id="KW-0143">Chaperone</keyword>
<feature type="compositionally biased region" description="Polar residues" evidence="2">
    <location>
        <begin position="197"/>
        <end position="208"/>
    </location>
</feature>
<dbReference type="AlphaFoldDB" id="A0A9W5TA67"/>
<dbReference type="SUPFAM" id="SSF46565">
    <property type="entry name" value="Chaperone J-domain"/>
    <property type="match status" value="1"/>
</dbReference>
<evidence type="ECO:0000313" key="5">
    <source>
        <dbReference type="EMBL" id="GFE54235.1"/>
    </source>
</evidence>
<proteinExistence type="predicted"/>
<dbReference type="PRINTS" id="PR00625">
    <property type="entry name" value="JDOMAIN"/>
</dbReference>
<dbReference type="InterPro" id="IPR036869">
    <property type="entry name" value="J_dom_sf"/>
</dbReference>
<dbReference type="EMBL" id="BLIY01000014">
    <property type="protein sequence ID" value="GFE54235.1"/>
    <property type="molecule type" value="Genomic_DNA"/>
</dbReference>
<feature type="transmembrane region" description="Helical" evidence="3">
    <location>
        <begin position="277"/>
        <end position="300"/>
    </location>
</feature>
<evidence type="ECO:0000313" key="6">
    <source>
        <dbReference type="Proteomes" id="UP001057455"/>
    </source>
</evidence>
<dbReference type="SMART" id="SM00271">
    <property type="entry name" value="DnaJ"/>
    <property type="match status" value="1"/>
</dbReference>